<evidence type="ECO:0000313" key="3">
    <source>
        <dbReference type="EMBL" id="WML91330.1"/>
    </source>
</evidence>
<feature type="region of interest" description="Disordered" evidence="1">
    <location>
        <begin position="138"/>
        <end position="157"/>
    </location>
</feature>
<keyword evidence="4" id="KW-1185">Reference proteome</keyword>
<accession>A0ABY9MRP3</accession>
<organism evidence="3 4">
    <name type="scientific">Thiothrix lacustris</name>
    <dbReference type="NCBI Taxonomy" id="525917"/>
    <lineage>
        <taxon>Bacteria</taxon>
        <taxon>Pseudomonadati</taxon>
        <taxon>Pseudomonadota</taxon>
        <taxon>Gammaproteobacteria</taxon>
        <taxon>Thiotrichales</taxon>
        <taxon>Thiotrichaceae</taxon>
        <taxon>Thiothrix</taxon>
    </lineage>
</organism>
<reference evidence="3 4" key="1">
    <citation type="submission" date="2023-08" db="EMBL/GenBank/DDBJ databases">
        <title>New molecular markers tilS and rpoB for phylogenetic and monitoring studies of the genus Thiothrix biodiversity.</title>
        <authorList>
            <person name="Ravin N.V."/>
            <person name="Smolyakov D."/>
            <person name="Markov N.D."/>
            <person name="Beletsky A.V."/>
            <person name="Mardanov A.V."/>
            <person name="Rudenko T.S."/>
            <person name="Grabovich M.Y."/>
        </authorList>
    </citation>
    <scope>NUCLEOTIDE SEQUENCE [LARGE SCALE GENOMIC DNA]</scope>
    <source>
        <strain evidence="3 4">MK1</strain>
    </source>
</reference>
<dbReference type="InterPro" id="IPR007313">
    <property type="entry name" value="FxsA"/>
</dbReference>
<evidence type="ECO:0000313" key="4">
    <source>
        <dbReference type="Proteomes" id="UP001236657"/>
    </source>
</evidence>
<dbReference type="RefSeq" id="WP_028487768.1">
    <property type="nucleotide sequence ID" value="NZ_CP133218.1"/>
</dbReference>
<sequence>MRRFPVFTVLLLLVPFIELWLLIKVGSAIGAFAAILLLILSGVFGMFLLRHQGLVTLAKFQRDMQTGQPPAQAGLEGIMLLLSGLLFIIPGFFSDILGLILLLPPTRYLLIKALLKRGVVSATGFQYSQSSRSYNSHDIEGEVVHRDDDTKNSLDRP</sequence>
<dbReference type="PANTHER" id="PTHR35335">
    <property type="entry name" value="UPF0716 PROTEIN FXSA"/>
    <property type="match status" value="1"/>
</dbReference>
<name>A0ABY9MRP3_9GAMM</name>
<dbReference type="Proteomes" id="UP001236657">
    <property type="component" value="Chromosome"/>
</dbReference>
<dbReference type="NCBIfam" id="NF008528">
    <property type="entry name" value="PRK11463.1-2"/>
    <property type="match status" value="1"/>
</dbReference>
<keyword evidence="2" id="KW-0812">Transmembrane</keyword>
<dbReference type="PANTHER" id="PTHR35335:SF1">
    <property type="entry name" value="UPF0716 PROTEIN FXSA"/>
    <property type="match status" value="1"/>
</dbReference>
<protein>
    <submittedName>
        <fullName evidence="3">FxsA family protein</fullName>
    </submittedName>
</protein>
<keyword evidence="2" id="KW-1133">Transmembrane helix</keyword>
<dbReference type="EMBL" id="CP133218">
    <property type="protein sequence ID" value="WML91330.1"/>
    <property type="molecule type" value="Genomic_DNA"/>
</dbReference>
<proteinExistence type="predicted"/>
<feature type="transmembrane region" description="Helical" evidence="2">
    <location>
        <begin position="78"/>
        <end position="103"/>
    </location>
</feature>
<gene>
    <name evidence="3" type="ORF">RCF98_03005</name>
</gene>
<dbReference type="Pfam" id="PF04186">
    <property type="entry name" value="FxsA"/>
    <property type="match status" value="1"/>
</dbReference>
<feature type="transmembrane region" description="Helical" evidence="2">
    <location>
        <begin position="6"/>
        <end position="23"/>
    </location>
</feature>
<evidence type="ECO:0000256" key="2">
    <source>
        <dbReference type="SAM" id="Phobius"/>
    </source>
</evidence>
<feature type="transmembrane region" description="Helical" evidence="2">
    <location>
        <begin position="30"/>
        <end position="49"/>
    </location>
</feature>
<keyword evidence="2" id="KW-0472">Membrane</keyword>
<evidence type="ECO:0000256" key="1">
    <source>
        <dbReference type="SAM" id="MobiDB-lite"/>
    </source>
</evidence>